<keyword evidence="2" id="KW-1185">Reference proteome</keyword>
<organism evidence="1 2">
    <name type="scientific">Acinetobacter dispersus</name>
    <dbReference type="NCBI Taxonomy" id="70348"/>
    <lineage>
        <taxon>Bacteria</taxon>
        <taxon>Pseudomonadati</taxon>
        <taxon>Pseudomonadota</taxon>
        <taxon>Gammaproteobacteria</taxon>
        <taxon>Moraxellales</taxon>
        <taxon>Moraxellaceae</taxon>
        <taxon>Acinetobacter</taxon>
    </lineage>
</organism>
<accession>N9MRI4</accession>
<evidence type="ECO:0000313" key="1">
    <source>
        <dbReference type="EMBL" id="ENW93371.1"/>
    </source>
</evidence>
<gene>
    <name evidence="1" type="ORF">F904_01427</name>
</gene>
<comment type="caution">
    <text evidence="1">The sequence shown here is derived from an EMBL/GenBank/DDBJ whole genome shotgun (WGS) entry which is preliminary data.</text>
</comment>
<reference evidence="1 2" key="1">
    <citation type="submission" date="2013-02" db="EMBL/GenBank/DDBJ databases">
        <title>The Genome Sequence of Acinetobacter sp. ANC 4105.</title>
        <authorList>
            <consortium name="The Broad Institute Genome Sequencing Platform"/>
            <consortium name="The Broad Institute Genome Sequencing Center for Infectious Disease"/>
            <person name="Cerqueira G."/>
            <person name="Feldgarden M."/>
            <person name="Courvalin P."/>
            <person name="Perichon B."/>
            <person name="Grillot-Courvalin C."/>
            <person name="Clermont D."/>
            <person name="Rocha E."/>
            <person name="Yoon E.-J."/>
            <person name="Nemec A."/>
            <person name="Walker B."/>
            <person name="Young S.K."/>
            <person name="Zeng Q."/>
            <person name="Gargeya S."/>
            <person name="Fitzgerald M."/>
            <person name="Haas B."/>
            <person name="Abouelleil A."/>
            <person name="Alvarado L."/>
            <person name="Arachchi H.M."/>
            <person name="Berlin A.M."/>
            <person name="Chapman S.B."/>
            <person name="Dewar J."/>
            <person name="Goldberg J."/>
            <person name="Griggs A."/>
            <person name="Gujja S."/>
            <person name="Hansen M."/>
            <person name="Howarth C."/>
            <person name="Imamovic A."/>
            <person name="Larimer J."/>
            <person name="McCowan C."/>
            <person name="Murphy C."/>
            <person name="Neiman D."/>
            <person name="Pearson M."/>
            <person name="Priest M."/>
            <person name="Roberts A."/>
            <person name="Saif S."/>
            <person name="Shea T."/>
            <person name="Sisk P."/>
            <person name="Sykes S."/>
            <person name="Wortman J."/>
            <person name="Nusbaum C."/>
            <person name="Birren B."/>
        </authorList>
    </citation>
    <scope>NUCLEOTIDE SEQUENCE [LARGE SCALE GENOMIC DNA]</scope>
    <source>
        <strain evidence="1 2">ANC 4105</strain>
    </source>
</reference>
<dbReference type="Proteomes" id="UP000013261">
    <property type="component" value="Unassembled WGS sequence"/>
</dbReference>
<dbReference type="AlphaFoldDB" id="N9MRI4"/>
<protein>
    <submittedName>
        <fullName evidence="1">Uncharacterized protein</fullName>
    </submittedName>
</protein>
<evidence type="ECO:0000313" key="2">
    <source>
        <dbReference type="Proteomes" id="UP000013261"/>
    </source>
</evidence>
<name>N9MRI4_9GAMM</name>
<proteinExistence type="predicted"/>
<dbReference type="EMBL" id="APRL01000011">
    <property type="protein sequence ID" value="ENW93371.1"/>
    <property type="molecule type" value="Genomic_DNA"/>
</dbReference>
<dbReference type="HOGENOM" id="CLU_2662744_0_0_6"/>
<sequence>MLVVRLQVASCNPVAVYIDQVNPNEKKLTNDKPIVELCPIYLGPNCKHTFSLTELKLLEKNKKRGPVQTIIFDFL</sequence>